<evidence type="ECO:0000256" key="2">
    <source>
        <dbReference type="ARBA" id="ARBA00010617"/>
    </source>
</evidence>
<dbReference type="GO" id="GO:0004497">
    <property type="term" value="F:monooxygenase activity"/>
    <property type="evidence" value="ECO:0007669"/>
    <property type="project" value="UniProtKB-KW"/>
</dbReference>
<evidence type="ECO:0000256" key="4">
    <source>
        <dbReference type="ARBA" id="ARBA00022723"/>
    </source>
</evidence>
<dbReference type="Proteomes" id="UP001652620">
    <property type="component" value="Chromosome 2"/>
</dbReference>
<dbReference type="AlphaFoldDB" id="A0A6J0RMC8"/>
<dbReference type="OrthoDB" id="3945418at2759"/>
<evidence type="ECO:0000256" key="1">
    <source>
        <dbReference type="ARBA" id="ARBA00001971"/>
    </source>
</evidence>
<dbReference type="PANTHER" id="PTHR24279">
    <property type="entry name" value="CYTOCHROME P450"/>
    <property type="match status" value="1"/>
</dbReference>
<evidence type="ECO:0000256" key="7">
    <source>
        <dbReference type="ARBA" id="ARBA00023033"/>
    </source>
</evidence>
<gene>
    <name evidence="11" type="primary">LOC125775255</name>
</gene>
<dbReference type="CDD" id="cd11054">
    <property type="entry name" value="CYP24A1-like"/>
    <property type="match status" value="1"/>
</dbReference>
<dbReference type="Gene3D" id="1.10.630.10">
    <property type="entry name" value="Cytochrome P450"/>
    <property type="match status" value="1"/>
</dbReference>
<keyword evidence="3 8" id="KW-0349">Heme</keyword>
<dbReference type="FunCoup" id="A0A6J0RMC8">
    <property type="interactions" value="5"/>
</dbReference>
<evidence type="ECO:0000256" key="3">
    <source>
        <dbReference type="ARBA" id="ARBA00022617"/>
    </source>
</evidence>
<dbReference type="PROSITE" id="PS00086">
    <property type="entry name" value="CYTOCHROME_P450"/>
    <property type="match status" value="1"/>
</dbReference>
<evidence type="ECO:0000313" key="11">
    <source>
        <dbReference type="RefSeq" id="XP_019847577.2"/>
    </source>
</evidence>
<dbReference type="InterPro" id="IPR036396">
    <property type="entry name" value="Cyt_P450_sf"/>
</dbReference>
<feature type="binding site" description="axial binding residue" evidence="8">
    <location>
        <position position="478"/>
    </location>
    <ligand>
        <name>heme</name>
        <dbReference type="ChEBI" id="CHEBI:30413"/>
    </ligand>
    <ligandPart>
        <name>Fe</name>
        <dbReference type="ChEBI" id="CHEBI:18248"/>
    </ligandPart>
</feature>
<protein>
    <submittedName>
        <fullName evidence="11">Probable cytochrome P450 12e1, mitochondrial</fullName>
    </submittedName>
</protein>
<comment type="cofactor">
    <cofactor evidence="1 8">
        <name>heme</name>
        <dbReference type="ChEBI" id="CHEBI:30413"/>
    </cofactor>
</comment>
<proteinExistence type="inferred from homology"/>
<keyword evidence="10" id="KW-1185">Reference proteome</keyword>
<dbReference type="GO" id="GO:0016705">
    <property type="term" value="F:oxidoreductase activity, acting on paired donors, with incorporation or reduction of molecular oxygen"/>
    <property type="evidence" value="ECO:0007669"/>
    <property type="project" value="InterPro"/>
</dbReference>
<dbReference type="InterPro" id="IPR001128">
    <property type="entry name" value="Cyt_P450"/>
</dbReference>
<dbReference type="InterPro" id="IPR050479">
    <property type="entry name" value="CYP11_CYP27_families"/>
</dbReference>
<dbReference type="PRINTS" id="PR00463">
    <property type="entry name" value="EP450I"/>
</dbReference>
<accession>A0A6J0RMC8</accession>
<dbReference type="GO" id="GO:0005506">
    <property type="term" value="F:iron ion binding"/>
    <property type="evidence" value="ECO:0007669"/>
    <property type="project" value="InterPro"/>
</dbReference>
<comment type="similarity">
    <text evidence="2 9">Belongs to the cytochrome P450 family.</text>
</comment>
<reference evidence="11" key="2">
    <citation type="submission" date="2025-08" db="UniProtKB">
        <authorList>
            <consortium name="RefSeq"/>
        </authorList>
    </citation>
    <scope>IDENTIFICATION</scope>
    <source>
        <tissue evidence="11">Adult</tissue>
    </source>
</reference>
<dbReference type="RefSeq" id="XP_019847577.2">
    <property type="nucleotide sequence ID" value="XM_019992018.3"/>
</dbReference>
<evidence type="ECO:0000256" key="8">
    <source>
        <dbReference type="PIRSR" id="PIRSR602401-1"/>
    </source>
</evidence>
<sequence>MLSRHLKQIDHIGWRHSRVSRVRTFAVQVESKQNNASDVYLEKARPYSEVPGPGKLELIRLFMPGGLFAKKPFFDAFREMGKTYGELFRFPGIFGKPEIIIDLNPSDYSVIFRNEGPLPYRRVFDTFVYHREKHRPEFFQGVDGIISTSGEKWAKMRTAVNPILMQPKNAKLYLNTLLDINNEFLERIRHIREPSTMEVPEEFHDDINRLSFEGIAGIALNTRLGLIQKNRDTVEGKEIMKSIRNFFLLFEELEIKPSIWKYVKTPKFYDMMKTLDSMTDICNKYINEALMRIEHDSEGNLTSELGKEKSVLEKLVRVDKKFAVVMALDMMIAGIDTTASTLTGILLCIAKNPDKQQKLFEELKQILPEKHSQLTTQNMQNLPYLRACIKEGIRRYPLFPGTMRRLPNDVVLSGYRIPAGTDICIGANMVMHDERYTSQPDKFMPERWLRNDQSAEALEAQITNPFLYVPFGFGPRSCMGKRIVNLELEVTLACLVRNFQIEFNYPTENAFAMKFISVPQIPLKFKFIDRGA</sequence>
<evidence type="ECO:0000256" key="6">
    <source>
        <dbReference type="ARBA" id="ARBA00023004"/>
    </source>
</evidence>
<dbReference type="GO" id="GO:0020037">
    <property type="term" value="F:heme binding"/>
    <property type="evidence" value="ECO:0007669"/>
    <property type="project" value="InterPro"/>
</dbReference>
<evidence type="ECO:0000313" key="10">
    <source>
        <dbReference type="Proteomes" id="UP001652620"/>
    </source>
</evidence>
<dbReference type="InParanoid" id="A0A6J0RMC8"/>
<keyword evidence="4 8" id="KW-0479">Metal-binding</keyword>
<dbReference type="SUPFAM" id="SSF48264">
    <property type="entry name" value="Cytochrome P450"/>
    <property type="match status" value="1"/>
</dbReference>
<dbReference type="PRINTS" id="PR00385">
    <property type="entry name" value="P450"/>
</dbReference>
<dbReference type="Pfam" id="PF00067">
    <property type="entry name" value="p450"/>
    <property type="match status" value="1"/>
</dbReference>
<dbReference type="GeneID" id="125775255"/>
<keyword evidence="6 8" id="KW-0408">Iron</keyword>
<dbReference type="PANTHER" id="PTHR24279:SF120">
    <property type="entry name" value="CYTOCHROME P450"/>
    <property type="match status" value="1"/>
</dbReference>
<name>A0A6J0RMC8_BACDO</name>
<keyword evidence="5 9" id="KW-0560">Oxidoreductase</keyword>
<dbReference type="KEGG" id="bdr:125775255"/>
<reference evidence="10" key="1">
    <citation type="submission" date="2025-05" db="UniProtKB">
        <authorList>
            <consortium name="RefSeq"/>
        </authorList>
    </citation>
    <scope>NUCLEOTIDE SEQUENCE [LARGE SCALE GENOMIC DNA]</scope>
</reference>
<keyword evidence="7 9" id="KW-0503">Monooxygenase</keyword>
<organism evidence="10 11">
    <name type="scientific">Bactrocera dorsalis</name>
    <name type="common">Oriental fruit fly</name>
    <name type="synonym">Dacus dorsalis</name>
    <dbReference type="NCBI Taxonomy" id="27457"/>
    <lineage>
        <taxon>Eukaryota</taxon>
        <taxon>Metazoa</taxon>
        <taxon>Ecdysozoa</taxon>
        <taxon>Arthropoda</taxon>
        <taxon>Hexapoda</taxon>
        <taxon>Insecta</taxon>
        <taxon>Pterygota</taxon>
        <taxon>Neoptera</taxon>
        <taxon>Endopterygota</taxon>
        <taxon>Diptera</taxon>
        <taxon>Brachycera</taxon>
        <taxon>Muscomorpha</taxon>
        <taxon>Tephritoidea</taxon>
        <taxon>Tephritidae</taxon>
        <taxon>Bactrocera</taxon>
        <taxon>Bactrocera</taxon>
    </lineage>
</organism>
<evidence type="ECO:0000256" key="9">
    <source>
        <dbReference type="RuleBase" id="RU000461"/>
    </source>
</evidence>
<dbReference type="InterPro" id="IPR017972">
    <property type="entry name" value="Cyt_P450_CS"/>
</dbReference>
<dbReference type="InterPro" id="IPR002401">
    <property type="entry name" value="Cyt_P450_E_grp-I"/>
</dbReference>
<evidence type="ECO:0000256" key="5">
    <source>
        <dbReference type="ARBA" id="ARBA00023002"/>
    </source>
</evidence>